<dbReference type="InterPro" id="IPR036249">
    <property type="entry name" value="Thioredoxin-like_sf"/>
</dbReference>
<accession>A0A9N8WLZ9</accession>
<organism evidence="5 6">
    <name type="scientific">Ambispora leptoticha</name>
    <dbReference type="NCBI Taxonomy" id="144679"/>
    <lineage>
        <taxon>Eukaryota</taxon>
        <taxon>Fungi</taxon>
        <taxon>Fungi incertae sedis</taxon>
        <taxon>Mucoromycota</taxon>
        <taxon>Glomeromycotina</taxon>
        <taxon>Glomeromycetes</taxon>
        <taxon>Archaeosporales</taxon>
        <taxon>Ambisporaceae</taxon>
        <taxon>Ambispora</taxon>
    </lineage>
</organism>
<dbReference type="SUPFAM" id="SSF52833">
    <property type="entry name" value="Thioredoxin-like"/>
    <property type="match status" value="1"/>
</dbReference>
<sequence length="50" mass="5740">RSVDEALRVIRAIQFTKKHGDVCPANWQEGGSTIKPDHKQKKSFFENLND</sequence>
<protein>
    <submittedName>
        <fullName evidence="5">10208_t:CDS:1</fullName>
    </submittedName>
</protein>
<dbReference type="GO" id="GO:0008379">
    <property type="term" value="F:thioredoxin peroxidase activity"/>
    <property type="evidence" value="ECO:0007669"/>
    <property type="project" value="TreeGrafter"/>
</dbReference>
<dbReference type="InterPro" id="IPR019479">
    <property type="entry name" value="Peroxiredoxin_C"/>
</dbReference>
<dbReference type="PANTHER" id="PTHR10681">
    <property type="entry name" value="THIOREDOXIN PEROXIDASE"/>
    <property type="match status" value="1"/>
</dbReference>
<reference evidence="5" key="1">
    <citation type="submission" date="2021-06" db="EMBL/GenBank/DDBJ databases">
        <authorList>
            <person name="Kallberg Y."/>
            <person name="Tangrot J."/>
            <person name="Rosling A."/>
        </authorList>
    </citation>
    <scope>NUCLEOTIDE SEQUENCE</scope>
    <source>
        <strain evidence="5">FL130A</strain>
    </source>
</reference>
<dbReference type="Pfam" id="PF10417">
    <property type="entry name" value="1-cysPrx_C"/>
    <property type="match status" value="1"/>
</dbReference>
<dbReference type="InterPro" id="IPR050217">
    <property type="entry name" value="Peroxiredoxin"/>
</dbReference>
<dbReference type="GO" id="GO:0045454">
    <property type="term" value="P:cell redox homeostasis"/>
    <property type="evidence" value="ECO:0007669"/>
    <property type="project" value="TreeGrafter"/>
</dbReference>
<dbReference type="AlphaFoldDB" id="A0A9N8WLZ9"/>
<evidence type="ECO:0000313" key="5">
    <source>
        <dbReference type="EMBL" id="CAG8489011.1"/>
    </source>
</evidence>
<proteinExistence type="inferred from homology"/>
<dbReference type="PANTHER" id="PTHR10681:SF128">
    <property type="entry name" value="THIOREDOXIN-DEPENDENT PEROXIDE REDUCTASE, MITOCHONDRIAL"/>
    <property type="match status" value="1"/>
</dbReference>
<evidence type="ECO:0000313" key="6">
    <source>
        <dbReference type="Proteomes" id="UP000789508"/>
    </source>
</evidence>
<comment type="similarity">
    <text evidence="1">Belongs to the peroxiredoxin family. AhpC/Prx1 subfamily.</text>
</comment>
<feature type="domain" description="Peroxiredoxin C-terminal" evidence="4">
    <location>
        <begin position="12"/>
        <end position="46"/>
    </location>
</feature>
<comment type="caution">
    <text evidence="5">The sequence shown here is derived from an EMBL/GenBank/DDBJ whole genome shotgun (WGS) entry which is preliminary data.</text>
</comment>
<evidence type="ECO:0000256" key="2">
    <source>
        <dbReference type="ARBA" id="ARBA00023002"/>
    </source>
</evidence>
<keyword evidence="2" id="KW-0560">Oxidoreductase</keyword>
<keyword evidence="6" id="KW-1185">Reference proteome</keyword>
<name>A0A9N8WLZ9_9GLOM</name>
<dbReference type="GO" id="GO:0033554">
    <property type="term" value="P:cellular response to stress"/>
    <property type="evidence" value="ECO:0007669"/>
    <property type="project" value="TreeGrafter"/>
</dbReference>
<evidence type="ECO:0000256" key="1">
    <source>
        <dbReference type="ARBA" id="ARBA00009796"/>
    </source>
</evidence>
<dbReference type="GO" id="GO:0042744">
    <property type="term" value="P:hydrogen peroxide catabolic process"/>
    <property type="evidence" value="ECO:0007669"/>
    <property type="project" value="TreeGrafter"/>
</dbReference>
<dbReference type="Gene3D" id="3.40.30.10">
    <property type="entry name" value="Glutaredoxin"/>
    <property type="match status" value="1"/>
</dbReference>
<dbReference type="GO" id="GO:0006979">
    <property type="term" value="P:response to oxidative stress"/>
    <property type="evidence" value="ECO:0007669"/>
    <property type="project" value="TreeGrafter"/>
</dbReference>
<dbReference type="OrthoDB" id="185659at2759"/>
<feature type="non-terminal residue" evidence="5">
    <location>
        <position position="50"/>
    </location>
</feature>
<evidence type="ECO:0000256" key="3">
    <source>
        <dbReference type="SAM" id="MobiDB-lite"/>
    </source>
</evidence>
<dbReference type="EMBL" id="CAJVPS010000479">
    <property type="protein sequence ID" value="CAG8489011.1"/>
    <property type="molecule type" value="Genomic_DNA"/>
</dbReference>
<dbReference type="Proteomes" id="UP000789508">
    <property type="component" value="Unassembled WGS sequence"/>
</dbReference>
<evidence type="ECO:0000259" key="4">
    <source>
        <dbReference type="Pfam" id="PF10417"/>
    </source>
</evidence>
<gene>
    <name evidence="5" type="ORF">ALEPTO_LOCUS2881</name>
</gene>
<feature type="region of interest" description="Disordered" evidence="3">
    <location>
        <begin position="27"/>
        <end position="50"/>
    </location>
</feature>
<dbReference type="GO" id="GO:0005829">
    <property type="term" value="C:cytosol"/>
    <property type="evidence" value="ECO:0007669"/>
    <property type="project" value="TreeGrafter"/>
</dbReference>